<keyword evidence="1 5" id="KW-0378">Hydrolase</keyword>
<feature type="binding site" evidence="2">
    <location>
        <position position="119"/>
    </location>
    <ligand>
        <name>Mn(2+)</name>
        <dbReference type="ChEBI" id="CHEBI:29035"/>
        <label>2</label>
    </ligand>
</feature>
<dbReference type="EMBL" id="CACRSS010000004">
    <property type="protein sequence ID" value="VYS97687.1"/>
    <property type="molecule type" value="Genomic_DNA"/>
</dbReference>
<feature type="chain" id="PRO_5026771072" evidence="3">
    <location>
        <begin position="21"/>
        <end position="404"/>
    </location>
</feature>
<proteinExistence type="predicted"/>
<dbReference type="InterPro" id="IPR002933">
    <property type="entry name" value="Peptidase_M20"/>
</dbReference>
<dbReference type="GO" id="GO:0050118">
    <property type="term" value="F:N-acetyldiaminopimelate deacetylase activity"/>
    <property type="evidence" value="ECO:0007669"/>
    <property type="project" value="UniProtKB-ARBA"/>
</dbReference>
<accession>A0A6N2SVW2</accession>
<dbReference type="AlphaFoldDB" id="A0A6N2SVW2"/>
<dbReference type="Gene3D" id="3.30.70.360">
    <property type="match status" value="1"/>
</dbReference>
<sequence>MQISLLTLLVLLLQTFSAMAQQPEVQSAARDAVEWRHHIHENPELSFEEYKTSNYVADLLASFGHIEILRPTKTSVVGILRGGKPGKTVGFRADMDALPVQEETGFSFASKTPGVSHACGHDMHTAMLLGTAKVLASMQKELPGTVYFIFQPGEEKSPGGALPIIKSGVLKGVDAIFGAHVMPNEPAGSIGILPAGAASSSSDGFFLTIQGKGSHGSMPQLGVDPIVTGSEIVMVLQTVVSRNATPGDMAVITVGKFQSGNAPNVIPDKAVLGASIRSVTPETRKLLEERTRSVIDHVCKANGAQYKLDYVLGYPSIQNNAALRELAKKAAVEAVGEKNVFDSPRIPASEDFSYYAQVAPTYFMTIGSGDGPANHNPGFKADDGAILNGIKAEVRIILDYLNSK</sequence>
<feature type="domain" description="Peptidase M20 dimerisation" evidence="4">
    <location>
        <begin position="202"/>
        <end position="300"/>
    </location>
</feature>
<dbReference type="InterPro" id="IPR011650">
    <property type="entry name" value="Peptidase_M20_dimer"/>
</dbReference>
<dbReference type="GO" id="GO:0019877">
    <property type="term" value="P:diaminopimelate biosynthetic process"/>
    <property type="evidence" value="ECO:0007669"/>
    <property type="project" value="UniProtKB-ARBA"/>
</dbReference>
<keyword evidence="3" id="KW-0732">Signal</keyword>
<dbReference type="Pfam" id="PF01546">
    <property type="entry name" value="Peptidase_M20"/>
    <property type="match status" value="1"/>
</dbReference>
<dbReference type="InterPro" id="IPR036264">
    <property type="entry name" value="Bact_exopeptidase_dim_dom"/>
</dbReference>
<feature type="binding site" evidence="2">
    <location>
        <position position="155"/>
    </location>
    <ligand>
        <name>Mn(2+)</name>
        <dbReference type="ChEBI" id="CHEBI:29035"/>
        <label>2</label>
    </ligand>
</feature>
<gene>
    <name evidence="5" type="primary">amaA</name>
    <name evidence="5" type="ORF">AMLFYP55_02329</name>
</gene>
<evidence type="ECO:0000259" key="4">
    <source>
        <dbReference type="Pfam" id="PF07687"/>
    </source>
</evidence>
<dbReference type="EC" id="3.5.1.14" evidence="5"/>
<feature type="signal peptide" evidence="3">
    <location>
        <begin position="1"/>
        <end position="20"/>
    </location>
</feature>
<dbReference type="GO" id="GO:0004046">
    <property type="term" value="F:aminoacylase activity"/>
    <property type="evidence" value="ECO:0007669"/>
    <property type="project" value="UniProtKB-EC"/>
</dbReference>
<dbReference type="PANTHER" id="PTHR11014">
    <property type="entry name" value="PEPTIDASE M20 FAMILY MEMBER"/>
    <property type="match status" value="1"/>
</dbReference>
<dbReference type="PANTHER" id="PTHR11014:SF63">
    <property type="entry name" value="METALLOPEPTIDASE, PUTATIVE (AFU_ORTHOLOGUE AFUA_6G09600)-RELATED"/>
    <property type="match status" value="1"/>
</dbReference>
<dbReference type="FunFam" id="3.30.70.360:FF:000001">
    <property type="entry name" value="N-acetyldiaminopimelate deacetylase"/>
    <property type="match status" value="1"/>
</dbReference>
<dbReference type="GO" id="GO:0046872">
    <property type="term" value="F:metal ion binding"/>
    <property type="evidence" value="ECO:0007669"/>
    <property type="project" value="UniProtKB-KW"/>
</dbReference>
<feature type="binding site" evidence="2">
    <location>
        <position position="375"/>
    </location>
    <ligand>
        <name>Mn(2+)</name>
        <dbReference type="ChEBI" id="CHEBI:29035"/>
        <label>2</label>
    </ligand>
</feature>
<feature type="binding site" evidence="2">
    <location>
        <position position="121"/>
    </location>
    <ligand>
        <name>Mn(2+)</name>
        <dbReference type="ChEBI" id="CHEBI:29035"/>
        <label>2</label>
    </ligand>
</feature>
<evidence type="ECO:0000256" key="2">
    <source>
        <dbReference type="PIRSR" id="PIRSR005962-1"/>
    </source>
</evidence>
<dbReference type="PIRSF" id="PIRSF005962">
    <property type="entry name" value="Pept_M20D_amidohydro"/>
    <property type="match status" value="1"/>
</dbReference>
<dbReference type="Pfam" id="PF07687">
    <property type="entry name" value="M20_dimer"/>
    <property type="match status" value="1"/>
</dbReference>
<keyword evidence="2" id="KW-0464">Manganese</keyword>
<organism evidence="5">
    <name type="scientific">Akkermansia muciniphila</name>
    <dbReference type="NCBI Taxonomy" id="239935"/>
    <lineage>
        <taxon>Bacteria</taxon>
        <taxon>Pseudomonadati</taxon>
        <taxon>Verrucomicrobiota</taxon>
        <taxon>Verrucomicrobiia</taxon>
        <taxon>Verrucomicrobiales</taxon>
        <taxon>Akkermansiaceae</taxon>
        <taxon>Akkermansia</taxon>
    </lineage>
</organism>
<reference evidence="5" key="1">
    <citation type="submission" date="2019-11" db="EMBL/GenBank/DDBJ databases">
        <authorList>
            <person name="Feng L."/>
        </authorList>
    </citation>
    <scope>NUCLEOTIDE SEQUENCE</scope>
    <source>
        <strain evidence="5">AMuciniphilaLFYP55</strain>
    </source>
</reference>
<comment type="cofactor">
    <cofactor evidence="2">
        <name>Mn(2+)</name>
        <dbReference type="ChEBI" id="CHEBI:29035"/>
    </cofactor>
    <text evidence="2">The Mn(2+) ion enhances activity.</text>
</comment>
<keyword evidence="2" id="KW-0479">Metal-binding</keyword>
<evidence type="ECO:0000313" key="5">
    <source>
        <dbReference type="EMBL" id="VYS97687.1"/>
    </source>
</evidence>
<dbReference type="SUPFAM" id="SSF53187">
    <property type="entry name" value="Zn-dependent exopeptidases"/>
    <property type="match status" value="1"/>
</dbReference>
<dbReference type="NCBIfam" id="TIGR01891">
    <property type="entry name" value="amidohydrolases"/>
    <property type="match status" value="1"/>
</dbReference>
<protein>
    <submittedName>
        <fullName evidence="5">N-acyl-L-amino acid amidohydrolase</fullName>
        <ecNumber evidence="5">3.5.1.14</ecNumber>
    </submittedName>
</protein>
<dbReference type="Gene3D" id="3.40.630.10">
    <property type="entry name" value="Zn peptidases"/>
    <property type="match status" value="1"/>
</dbReference>
<evidence type="ECO:0000256" key="3">
    <source>
        <dbReference type="SAM" id="SignalP"/>
    </source>
</evidence>
<name>A0A6N2SVW2_9BACT</name>
<evidence type="ECO:0000256" key="1">
    <source>
        <dbReference type="ARBA" id="ARBA00022801"/>
    </source>
</evidence>
<feature type="binding site" evidence="2">
    <location>
        <position position="180"/>
    </location>
    <ligand>
        <name>Mn(2+)</name>
        <dbReference type="ChEBI" id="CHEBI:29035"/>
        <label>2</label>
    </ligand>
</feature>
<dbReference type="InterPro" id="IPR017439">
    <property type="entry name" value="Amidohydrolase"/>
</dbReference>
<dbReference type="SUPFAM" id="SSF55031">
    <property type="entry name" value="Bacterial exopeptidase dimerisation domain"/>
    <property type="match status" value="1"/>
</dbReference>